<protein>
    <submittedName>
        <fullName evidence="1">Uncharacterized protein</fullName>
    </submittedName>
</protein>
<dbReference type="EMBL" id="LJRO01000471">
    <property type="protein sequence ID" value="KPY91672.1"/>
    <property type="molecule type" value="Genomic_DNA"/>
</dbReference>
<reference evidence="1 2" key="1">
    <citation type="submission" date="2015-09" db="EMBL/GenBank/DDBJ databases">
        <title>Genome announcement of multiple Pseudomonas syringae strains.</title>
        <authorList>
            <person name="Thakur S."/>
            <person name="Wang P.W."/>
            <person name="Gong Y."/>
            <person name="Weir B.S."/>
            <person name="Guttman D.S."/>
        </authorList>
    </citation>
    <scope>NUCLEOTIDE SEQUENCE [LARGE SCALE GENOMIC DNA]</scope>
    <source>
        <strain evidence="1 2">ICMP9151</strain>
    </source>
</reference>
<dbReference type="Proteomes" id="UP000050523">
    <property type="component" value="Unassembled WGS sequence"/>
</dbReference>
<accession>A0AA40NZ83</accession>
<organism evidence="1 2">
    <name type="scientific">Pseudomonas tremae</name>
    <dbReference type="NCBI Taxonomy" id="200454"/>
    <lineage>
        <taxon>Bacteria</taxon>
        <taxon>Pseudomonadati</taxon>
        <taxon>Pseudomonadota</taxon>
        <taxon>Gammaproteobacteria</taxon>
        <taxon>Pseudomonadales</taxon>
        <taxon>Pseudomonadaceae</taxon>
        <taxon>Pseudomonas</taxon>
    </lineage>
</organism>
<proteinExistence type="predicted"/>
<gene>
    <name evidence="1" type="ORF">ALO43_200379</name>
</gene>
<dbReference type="AlphaFoldDB" id="A0AA40NZ83"/>
<sequence length="58" mass="6757">MRKDLQMPIILAITDCQTDLHVISFTGRDALNEAYRFDIWLIGALFWMCAACCTEKRF</sequence>
<evidence type="ECO:0000313" key="1">
    <source>
        <dbReference type="EMBL" id="KPY91672.1"/>
    </source>
</evidence>
<name>A0AA40NZ83_9PSED</name>
<evidence type="ECO:0000313" key="2">
    <source>
        <dbReference type="Proteomes" id="UP000050523"/>
    </source>
</evidence>
<comment type="caution">
    <text evidence="1">The sequence shown here is derived from an EMBL/GenBank/DDBJ whole genome shotgun (WGS) entry which is preliminary data.</text>
</comment>